<sequence length="318" mass="37167">MYGVNGKKFRRHYRKSLSEFKDWNQKQHAEDYILYPENCLSQLSLDEVALSQGELYTVLTSKQAKGRKGSIVAIIKETKSDETIDKLLKIDRKLRLKVKEITLDMAGSMKLVAKRCFPNAMQVIDRFHVQKLATEAVQEIRIKHRWEAIDSENEILKQAKEKKVKPKIQVFSNGDTRKQLLARSRYFLYKSREKWTESQNIRAGIVFQEYPDLEVAYNLSDKLRKIYNQNITKSVAMLKLAHWFKDVEESGFKSFSILKNTITNHYNDILNYFDERSTNASAESFNAKIKNFRMQLRGVRDKAFFGSRSKVGEKNKKG</sequence>
<name>A0A3G8Y6B0_9FLAO</name>
<feature type="domain" description="Transposase IS204/IS1001/IS1096/IS1165 DDE" evidence="1">
    <location>
        <begin position="43"/>
        <end position="308"/>
    </location>
</feature>
<accession>A0A3G8Y6B0</accession>
<proteinExistence type="predicted"/>
<gene>
    <name evidence="2" type="ORF">EIB74_13355</name>
</gene>
<keyword evidence="3" id="KW-1185">Reference proteome</keyword>
<dbReference type="AlphaFoldDB" id="A0A3G8Y6B0"/>
<dbReference type="RefSeq" id="WP_124803643.1">
    <property type="nucleotide sequence ID" value="NZ_CP034161.1"/>
</dbReference>
<dbReference type="InterPro" id="IPR002560">
    <property type="entry name" value="Transposase_DDE"/>
</dbReference>
<organism evidence="2 3">
    <name type="scientific">Epilithonimonas vandammei</name>
    <dbReference type="NCBI Taxonomy" id="2487072"/>
    <lineage>
        <taxon>Bacteria</taxon>
        <taxon>Pseudomonadati</taxon>
        <taxon>Bacteroidota</taxon>
        <taxon>Flavobacteriia</taxon>
        <taxon>Flavobacteriales</taxon>
        <taxon>Weeksellaceae</taxon>
        <taxon>Chryseobacterium group</taxon>
        <taxon>Epilithonimonas</taxon>
    </lineage>
</organism>
<dbReference type="Proteomes" id="UP000281810">
    <property type="component" value="Chromosome"/>
</dbReference>
<dbReference type="PANTHER" id="PTHR33498:SF1">
    <property type="entry name" value="TRANSPOSASE FOR INSERTION SEQUENCE ELEMENT IS1557"/>
    <property type="match status" value="1"/>
</dbReference>
<reference evidence="3" key="1">
    <citation type="submission" date="2018-11" db="EMBL/GenBank/DDBJ databases">
        <title>Proposal to divide the Flavobacteriaceae and reorganize its genera based on Amino Acid Identity values calculated from whole genome sequences.</title>
        <authorList>
            <person name="Nicholson A.C."/>
            <person name="Gulvik C.A."/>
            <person name="Whitney A.M."/>
            <person name="Humrighouse B.W."/>
            <person name="Bell M."/>
            <person name="Holmes B."/>
            <person name="Steigerwalt A.B."/>
            <person name="Villarma A."/>
            <person name="Sheth M."/>
            <person name="Batra D."/>
            <person name="Pryor J."/>
            <person name="Bernardet J.-F."/>
            <person name="Hugo C."/>
            <person name="Kampfer P."/>
            <person name="Newman J.D."/>
            <person name="McQuiston J.R."/>
        </authorList>
    </citation>
    <scope>NUCLEOTIDE SEQUENCE [LARGE SCALE GENOMIC DNA]</scope>
    <source>
        <strain evidence="3">F5649</strain>
    </source>
</reference>
<dbReference type="EMBL" id="CP034161">
    <property type="protein sequence ID" value="AZI40882.1"/>
    <property type="molecule type" value="Genomic_DNA"/>
</dbReference>
<evidence type="ECO:0000259" key="1">
    <source>
        <dbReference type="Pfam" id="PF01610"/>
    </source>
</evidence>
<dbReference type="InterPro" id="IPR047951">
    <property type="entry name" value="Transpos_ISL3"/>
</dbReference>
<evidence type="ECO:0000313" key="3">
    <source>
        <dbReference type="Proteomes" id="UP000281810"/>
    </source>
</evidence>
<protein>
    <submittedName>
        <fullName evidence="2">DDE transposase</fullName>
    </submittedName>
</protein>
<dbReference type="OrthoDB" id="2110692at2"/>
<dbReference type="Pfam" id="PF01610">
    <property type="entry name" value="DDE_Tnp_ISL3"/>
    <property type="match status" value="1"/>
</dbReference>
<evidence type="ECO:0000313" key="2">
    <source>
        <dbReference type="EMBL" id="AZI40882.1"/>
    </source>
</evidence>
<dbReference type="PANTHER" id="PTHR33498">
    <property type="entry name" value="TRANSPOSASE FOR INSERTION SEQUENCE ELEMENT IS1557"/>
    <property type="match status" value="1"/>
</dbReference>